<keyword evidence="2" id="KW-0175">Coiled coil</keyword>
<dbReference type="VEuPathDB" id="AmoebaDB:KM1_174210"/>
<dbReference type="GO" id="GO:0015629">
    <property type="term" value="C:actin cytoskeleton"/>
    <property type="evidence" value="ECO:0007669"/>
    <property type="project" value="TreeGrafter"/>
</dbReference>
<feature type="domain" description="HP" evidence="4">
    <location>
        <begin position="593"/>
        <end position="657"/>
    </location>
</feature>
<dbReference type="Gene3D" id="1.10.950.10">
    <property type="entry name" value="Villin headpiece domain"/>
    <property type="match status" value="1"/>
</dbReference>
<evidence type="ECO:0000259" key="4">
    <source>
        <dbReference type="PROSITE" id="PS51089"/>
    </source>
</evidence>
<name>A0A5K1V0T2_ENTHI</name>
<dbReference type="PANTHER" id="PTHR11977:SF51">
    <property type="entry name" value="PROTEIN FLIGHTLESS-1 HOMOLOG"/>
    <property type="match status" value="1"/>
</dbReference>
<dbReference type="SUPFAM" id="SSF47050">
    <property type="entry name" value="VHP, Villin headpiece domain"/>
    <property type="match status" value="1"/>
</dbReference>
<reference evidence="5 6" key="1">
    <citation type="submission" date="2016-05" db="EMBL/GenBank/DDBJ databases">
        <title>First whole genome sequencing of Entamoeba histolytica HM1:IMSS-clone-6.</title>
        <authorList>
            <person name="Mukherjee Avik.K."/>
            <person name="Izumyama S."/>
            <person name="Nakada-Tsukui K."/>
            <person name="Nozaki T."/>
        </authorList>
    </citation>
    <scope>NUCLEOTIDE SEQUENCE [LARGE SCALE GENOMIC DNA]</scope>
    <source>
        <strain evidence="5 6">HM1:IMSS clone 6</strain>
    </source>
</reference>
<dbReference type="GO" id="GO:0051016">
    <property type="term" value="P:barbed-end actin filament capping"/>
    <property type="evidence" value="ECO:0007669"/>
    <property type="project" value="TreeGrafter"/>
</dbReference>
<feature type="coiled-coil region" evidence="2">
    <location>
        <begin position="355"/>
        <end position="400"/>
    </location>
</feature>
<dbReference type="InterPro" id="IPR007122">
    <property type="entry name" value="Villin/Gelsolin"/>
</dbReference>
<dbReference type="VEuPathDB" id="AmoebaDB:EHI8A_109240"/>
<dbReference type="OMA" id="ECKMAVE"/>
<evidence type="ECO:0000256" key="1">
    <source>
        <dbReference type="ARBA" id="ARBA00022737"/>
    </source>
</evidence>
<dbReference type="GO" id="GO:0051014">
    <property type="term" value="P:actin filament severing"/>
    <property type="evidence" value="ECO:0007669"/>
    <property type="project" value="TreeGrafter"/>
</dbReference>
<dbReference type="GO" id="GO:0008154">
    <property type="term" value="P:actin polymerization or depolymerization"/>
    <property type="evidence" value="ECO:0007669"/>
    <property type="project" value="TreeGrafter"/>
</dbReference>
<dbReference type="VEuPathDB" id="AmoebaDB:EHI7A_101150"/>
<dbReference type="VEuPathDB" id="AmoebaDB:EHI5A_135730"/>
<feature type="coiled-coil region" evidence="2">
    <location>
        <begin position="218"/>
        <end position="245"/>
    </location>
</feature>
<dbReference type="Pfam" id="PF02209">
    <property type="entry name" value="VHP"/>
    <property type="match status" value="1"/>
</dbReference>
<dbReference type="EMBL" id="BDEQ01000001">
    <property type="protein sequence ID" value="GAT93807.1"/>
    <property type="molecule type" value="Genomic_DNA"/>
</dbReference>
<dbReference type="InterPro" id="IPR036886">
    <property type="entry name" value="Villin_headpiece_dom_sf"/>
</dbReference>
<feature type="compositionally biased region" description="Low complexity" evidence="3">
    <location>
        <begin position="70"/>
        <end position="81"/>
    </location>
</feature>
<evidence type="ECO:0000313" key="6">
    <source>
        <dbReference type="Proteomes" id="UP000078387"/>
    </source>
</evidence>
<feature type="compositionally biased region" description="Polar residues" evidence="3">
    <location>
        <begin position="192"/>
        <end position="204"/>
    </location>
</feature>
<evidence type="ECO:0000256" key="3">
    <source>
        <dbReference type="SAM" id="MobiDB-lite"/>
    </source>
</evidence>
<keyword evidence="1" id="KW-0677">Repeat</keyword>
<dbReference type="PANTHER" id="PTHR11977">
    <property type="entry name" value="VILLIN"/>
    <property type="match status" value="1"/>
</dbReference>
<sequence>MSDLTDLMKKFREKKGIDDATLAKNQEIKEITNRAKAVDAETDLERRKRERRERREREEREAAAKEKAGSSTSRVERVSSSADTAEEAREKRRLERQRQREEEKRRLAEEERKAQEEREARRKKREEELRIAEEQREAQRKKEREERRKRLEEERKALEGSSVTERTERAAQKLKQATLIGTKEVNKDSTETKQGNQNISNNEQQTEEIRSGKQSIQLIELKANNEALRKQVEALTKEKEDFQKGAGNRQIELENKIKENIKEIELLKGDLELYRGKQKEKPLFHTKPSRNLEWPDELKMPVLKVGVKAIGITGSDDAYIGEIIGDNGNKWQFTETLSVLKHKVFPSPEVMQETIDNLLMVNNNLKIRQEEMEKEHQRYVKGVENEMKQLRADYEKLRDVYGADVVKMHANINNRVSMAYGLECNMAVQVAEAIKDVKDYSKGKLRWYSTTSKSDDKLWADLKRENNEMINYPKGRHDFKARLFQFYTSEDNELLCNELRSYKQEDLTHGKAFILDTFNEVFVYYGTGCPKEDRTKVTSAALAYNKYSDDGRSVNTPVIQVENGQEPVRFRLQFKGWDQRKIIDRETQQNIFTDNGKYFGYAQLLNSDKLPDWVDRSCLEEYLKDDEFKGVFRMERSEFNMLPRWKKDAERRKAKLF</sequence>
<dbReference type="SMART" id="SM00262">
    <property type="entry name" value="GEL"/>
    <property type="match status" value="1"/>
</dbReference>
<dbReference type="SUPFAM" id="SSF55753">
    <property type="entry name" value="Actin depolymerizing proteins"/>
    <property type="match status" value="1"/>
</dbReference>
<dbReference type="AlphaFoldDB" id="A0A5K1V0T2"/>
<evidence type="ECO:0000313" key="5">
    <source>
        <dbReference type="EMBL" id="GAT93807.1"/>
    </source>
</evidence>
<dbReference type="GO" id="GO:0005737">
    <property type="term" value="C:cytoplasm"/>
    <property type="evidence" value="ECO:0007669"/>
    <property type="project" value="TreeGrafter"/>
</dbReference>
<feature type="compositionally biased region" description="Basic and acidic residues" evidence="3">
    <location>
        <begin position="37"/>
        <end position="68"/>
    </location>
</feature>
<evidence type="ECO:0000256" key="2">
    <source>
        <dbReference type="SAM" id="Coils"/>
    </source>
</evidence>
<protein>
    <submittedName>
        <fullName evidence="5">Villin putative</fullName>
    </submittedName>
</protein>
<dbReference type="GO" id="GO:0051015">
    <property type="term" value="F:actin filament binding"/>
    <property type="evidence" value="ECO:0007669"/>
    <property type="project" value="InterPro"/>
</dbReference>
<organism evidence="5 6">
    <name type="scientific">Entamoeba histolytica</name>
    <dbReference type="NCBI Taxonomy" id="5759"/>
    <lineage>
        <taxon>Eukaryota</taxon>
        <taxon>Amoebozoa</taxon>
        <taxon>Evosea</taxon>
        <taxon>Archamoebae</taxon>
        <taxon>Mastigamoebida</taxon>
        <taxon>Entamoebidae</taxon>
        <taxon>Entamoeba</taxon>
    </lineage>
</organism>
<proteinExistence type="predicted"/>
<gene>
    <name evidence="5" type="ORF">CL6EHI_007480</name>
</gene>
<dbReference type="Proteomes" id="UP000078387">
    <property type="component" value="Unassembled WGS sequence"/>
</dbReference>
<feature type="region of interest" description="Disordered" evidence="3">
    <location>
        <begin position="37"/>
        <end position="208"/>
    </location>
</feature>
<dbReference type="PROSITE" id="PS51089">
    <property type="entry name" value="HP"/>
    <property type="match status" value="1"/>
</dbReference>
<dbReference type="InterPro" id="IPR003128">
    <property type="entry name" value="Villin_headpiece"/>
</dbReference>
<comment type="caution">
    <text evidence="5">The sequence shown here is derived from an EMBL/GenBank/DDBJ whole genome shotgun (WGS) entry which is preliminary data.</text>
</comment>
<feature type="compositionally biased region" description="Basic and acidic residues" evidence="3">
    <location>
        <begin position="86"/>
        <end position="158"/>
    </location>
</feature>
<dbReference type="InterPro" id="IPR007123">
    <property type="entry name" value="Gelsolin-like_dom"/>
</dbReference>
<dbReference type="Gene3D" id="3.40.20.10">
    <property type="entry name" value="Severin"/>
    <property type="match status" value="1"/>
</dbReference>
<dbReference type="VEuPathDB" id="AmoebaDB:EHI_007480"/>
<dbReference type="InterPro" id="IPR029006">
    <property type="entry name" value="ADF-H/Gelsolin-like_dom_sf"/>
</dbReference>
<dbReference type="SMART" id="SM00153">
    <property type="entry name" value="VHP"/>
    <property type="match status" value="1"/>
</dbReference>
<accession>A0A5K1V0T2</accession>
<dbReference type="GO" id="GO:0005546">
    <property type="term" value="F:phosphatidylinositol-4,5-bisphosphate binding"/>
    <property type="evidence" value="ECO:0007669"/>
    <property type="project" value="TreeGrafter"/>
</dbReference>
<dbReference type="Pfam" id="PF00626">
    <property type="entry name" value="Gelsolin"/>
    <property type="match status" value="1"/>
</dbReference>